<dbReference type="GO" id="GO:0016887">
    <property type="term" value="F:ATP hydrolysis activity"/>
    <property type="evidence" value="ECO:0007669"/>
    <property type="project" value="InterPro"/>
</dbReference>
<dbReference type="InterPro" id="IPR039421">
    <property type="entry name" value="Type_1_exporter"/>
</dbReference>
<reference evidence="10 11" key="1">
    <citation type="submission" date="2013-04" db="EMBL/GenBank/DDBJ databases">
        <title>The Genome Sequence of Propionimicrobium lymphophilum ACS-093-V-SCH5.</title>
        <authorList>
            <consortium name="The Broad Institute Genomics Platform"/>
            <person name="Earl A."/>
            <person name="Ward D."/>
            <person name="Feldgarden M."/>
            <person name="Gevers D."/>
            <person name="Saerens B."/>
            <person name="Vaneechoutte M."/>
            <person name="Walker B."/>
            <person name="Young S."/>
            <person name="Zeng Q."/>
            <person name="Gargeya S."/>
            <person name="Fitzgerald M."/>
            <person name="Haas B."/>
            <person name="Abouelleil A."/>
            <person name="Allen A.W."/>
            <person name="Alvarado L."/>
            <person name="Arachchi H.M."/>
            <person name="Berlin A.M."/>
            <person name="Chapman S.B."/>
            <person name="Gainer-Dewar J."/>
            <person name="Goldberg J."/>
            <person name="Griggs A."/>
            <person name="Gujja S."/>
            <person name="Hansen M."/>
            <person name="Howarth C."/>
            <person name="Imamovic A."/>
            <person name="Ireland A."/>
            <person name="Larimer J."/>
            <person name="McCowan C."/>
            <person name="Murphy C."/>
            <person name="Pearson M."/>
            <person name="Poon T.W."/>
            <person name="Priest M."/>
            <person name="Roberts A."/>
            <person name="Saif S."/>
            <person name="Shea T."/>
            <person name="Sisk P."/>
            <person name="Sykes S."/>
            <person name="Wortman J."/>
            <person name="Nusbaum C."/>
            <person name="Birren B."/>
        </authorList>
    </citation>
    <scope>NUCLEOTIDE SEQUENCE [LARGE SCALE GENOMIC DNA]</scope>
    <source>
        <strain evidence="10 11">ACS-093-V-SCH5</strain>
    </source>
</reference>
<dbReference type="SUPFAM" id="SSF90123">
    <property type="entry name" value="ABC transporter transmembrane region"/>
    <property type="match status" value="1"/>
</dbReference>
<keyword evidence="2 7" id="KW-0812">Transmembrane</keyword>
<evidence type="ECO:0000256" key="4">
    <source>
        <dbReference type="ARBA" id="ARBA00022840"/>
    </source>
</evidence>
<name>S2W534_9ACTN</name>
<comment type="caution">
    <text evidence="10">The sequence shown here is derived from an EMBL/GenBank/DDBJ whole genome shotgun (WGS) entry which is preliminary data.</text>
</comment>
<dbReference type="RefSeq" id="WP_016455749.1">
    <property type="nucleotide sequence ID" value="NZ_KE150269.1"/>
</dbReference>
<feature type="transmembrane region" description="Helical" evidence="7">
    <location>
        <begin position="63"/>
        <end position="80"/>
    </location>
</feature>
<dbReference type="SMART" id="SM00382">
    <property type="entry name" value="AAA"/>
    <property type="match status" value="1"/>
</dbReference>
<dbReference type="GO" id="GO:0005524">
    <property type="term" value="F:ATP binding"/>
    <property type="evidence" value="ECO:0007669"/>
    <property type="project" value="UniProtKB-KW"/>
</dbReference>
<dbReference type="InterPro" id="IPR027417">
    <property type="entry name" value="P-loop_NTPase"/>
</dbReference>
<comment type="subcellular location">
    <subcellularLocation>
        <location evidence="1">Cell membrane</location>
        <topology evidence="1">Multi-pass membrane protein</topology>
    </subcellularLocation>
</comment>
<dbReference type="PANTHER" id="PTHR24221">
    <property type="entry name" value="ATP-BINDING CASSETTE SUB-FAMILY B"/>
    <property type="match status" value="1"/>
</dbReference>
<keyword evidence="11" id="KW-1185">Reference proteome</keyword>
<gene>
    <name evidence="10" type="ORF">HMPREF9306_00915</name>
</gene>
<evidence type="ECO:0000313" key="11">
    <source>
        <dbReference type="Proteomes" id="UP000014417"/>
    </source>
</evidence>
<dbReference type="Proteomes" id="UP000014417">
    <property type="component" value="Unassembled WGS sequence"/>
</dbReference>
<evidence type="ECO:0000313" key="10">
    <source>
        <dbReference type="EMBL" id="EPD33375.1"/>
    </source>
</evidence>
<dbReference type="PROSITE" id="PS00211">
    <property type="entry name" value="ABC_TRANSPORTER_1"/>
    <property type="match status" value="1"/>
</dbReference>
<feature type="domain" description="ABC transmembrane type-1" evidence="9">
    <location>
        <begin position="33"/>
        <end position="307"/>
    </location>
</feature>
<protein>
    <recommendedName>
        <fullName evidence="12">Thiol reductant ABC exporter, CydC subunit</fullName>
    </recommendedName>
</protein>
<dbReference type="CDD" id="cd03228">
    <property type="entry name" value="ABCC_MRP_Like"/>
    <property type="match status" value="1"/>
</dbReference>
<dbReference type="InterPro" id="IPR036640">
    <property type="entry name" value="ABC1_TM_sf"/>
</dbReference>
<proteinExistence type="predicted"/>
<dbReference type="Pfam" id="PF00005">
    <property type="entry name" value="ABC_tran"/>
    <property type="match status" value="1"/>
</dbReference>
<dbReference type="PANTHER" id="PTHR24221:SF654">
    <property type="entry name" value="ATP-BINDING CASSETTE SUB-FAMILY B MEMBER 6"/>
    <property type="match status" value="1"/>
</dbReference>
<feature type="transmembrane region" description="Helical" evidence="7">
    <location>
        <begin position="136"/>
        <end position="162"/>
    </location>
</feature>
<evidence type="ECO:0000256" key="7">
    <source>
        <dbReference type="SAM" id="Phobius"/>
    </source>
</evidence>
<evidence type="ECO:0000256" key="3">
    <source>
        <dbReference type="ARBA" id="ARBA00022741"/>
    </source>
</evidence>
<feature type="transmembrane region" description="Helical" evidence="7">
    <location>
        <begin position="168"/>
        <end position="186"/>
    </location>
</feature>
<keyword evidence="5 7" id="KW-1133">Transmembrane helix</keyword>
<evidence type="ECO:0008006" key="12">
    <source>
        <dbReference type="Google" id="ProtNLM"/>
    </source>
</evidence>
<organism evidence="10 11">
    <name type="scientific">Propionimicrobium lymphophilum ACS-093-V-SCH5</name>
    <dbReference type="NCBI Taxonomy" id="883161"/>
    <lineage>
        <taxon>Bacteria</taxon>
        <taxon>Bacillati</taxon>
        <taxon>Actinomycetota</taxon>
        <taxon>Actinomycetes</taxon>
        <taxon>Propionibacteriales</taxon>
        <taxon>Propionibacteriaceae</taxon>
        <taxon>Propionimicrobium</taxon>
    </lineage>
</organism>
<evidence type="ECO:0000256" key="2">
    <source>
        <dbReference type="ARBA" id="ARBA00022692"/>
    </source>
</evidence>
<dbReference type="HOGENOM" id="CLU_000604_84_9_11"/>
<evidence type="ECO:0000256" key="5">
    <source>
        <dbReference type="ARBA" id="ARBA00022989"/>
    </source>
</evidence>
<evidence type="ECO:0000259" key="8">
    <source>
        <dbReference type="PROSITE" id="PS50893"/>
    </source>
</evidence>
<accession>S2W534</accession>
<dbReference type="PROSITE" id="PS50929">
    <property type="entry name" value="ABC_TM1F"/>
    <property type="match status" value="1"/>
</dbReference>
<dbReference type="Pfam" id="PF00664">
    <property type="entry name" value="ABC_membrane"/>
    <property type="match status" value="1"/>
</dbReference>
<feature type="transmembrane region" description="Helical" evidence="7">
    <location>
        <begin position="34"/>
        <end position="51"/>
    </location>
</feature>
<dbReference type="InterPro" id="IPR017871">
    <property type="entry name" value="ABC_transporter-like_CS"/>
</dbReference>
<dbReference type="PATRIC" id="fig|883161.3.peg.910"/>
<dbReference type="Gene3D" id="1.20.1560.10">
    <property type="entry name" value="ABC transporter type 1, transmembrane domain"/>
    <property type="match status" value="1"/>
</dbReference>
<dbReference type="GO" id="GO:0034040">
    <property type="term" value="F:ATPase-coupled lipid transmembrane transporter activity"/>
    <property type="evidence" value="ECO:0007669"/>
    <property type="project" value="TreeGrafter"/>
</dbReference>
<dbReference type="STRING" id="883161.HMPREF9306_00915"/>
<dbReference type="GO" id="GO:0005886">
    <property type="term" value="C:plasma membrane"/>
    <property type="evidence" value="ECO:0007669"/>
    <property type="project" value="UniProtKB-SubCell"/>
</dbReference>
<dbReference type="AlphaFoldDB" id="S2W534"/>
<keyword evidence="4" id="KW-0067">ATP-binding</keyword>
<keyword evidence="3" id="KW-0547">Nucleotide-binding</keyword>
<dbReference type="InterPro" id="IPR003593">
    <property type="entry name" value="AAA+_ATPase"/>
</dbReference>
<dbReference type="Gene3D" id="3.40.50.300">
    <property type="entry name" value="P-loop containing nucleotide triphosphate hydrolases"/>
    <property type="match status" value="1"/>
</dbReference>
<evidence type="ECO:0000256" key="1">
    <source>
        <dbReference type="ARBA" id="ARBA00004651"/>
    </source>
</evidence>
<dbReference type="EMBL" id="AGZR01000005">
    <property type="protein sequence ID" value="EPD33375.1"/>
    <property type="molecule type" value="Genomic_DNA"/>
</dbReference>
<dbReference type="SUPFAM" id="SSF52540">
    <property type="entry name" value="P-loop containing nucleoside triphosphate hydrolases"/>
    <property type="match status" value="1"/>
</dbReference>
<dbReference type="InterPro" id="IPR003439">
    <property type="entry name" value="ABC_transporter-like_ATP-bd"/>
</dbReference>
<dbReference type="OrthoDB" id="9762778at2"/>
<dbReference type="GO" id="GO:0140359">
    <property type="term" value="F:ABC-type transporter activity"/>
    <property type="evidence" value="ECO:0007669"/>
    <property type="project" value="InterPro"/>
</dbReference>
<sequence>MSENKKVVSWLLEVGRPVLGHLVSATLMRHLDQFLGIALLGIGVGAVANAVRPGGPQWLPDGTLQLAICLIVIALLKALARYLEMFWCHLVAFKALELLRVRLYRGLVPQASTIGTVSTSGDLLARATRDIDRIEVFFAHTFPPAVTAITVPILGVLGLGFWADWRPALAAAIGLALSVFVVPLLGSKRLLASAATQGEIRGKISAHVTDTVQGMSEVTGYGHVAERLDQLSLLDEEANAGARPRGRQLAARQCASTFVMLATLLTVTECGLSAELEIATLAICVAVVWRLFDATEAVRDFADSLDTSLACANRVYKIVHAQGLKAPEYPKHLPAGPLGVRVDSLSYRYPTAGSGRKALSDVSVNIAPSSHVALIGASGCGKSTLLKLIGRLAEPDSGVIEIGGVDLTSLSEDELRSRVCLVAQSPMLFNGTVADNLLLVAPDATPEKLTEVMQIAQIGEELSLDSQIGPQGKQISGGQAQRLSLAMALLVDADVYLLDEYTSHLNTQLAAEVRRTLRLRRPKATIIEATHTAAGLSDVDAVIVLETKVLAAGKPAELSQAGPLAELIARQADAL</sequence>
<dbReference type="InterPro" id="IPR011527">
    <property type="entry name" value="ABC1_TM_dom"/>
</dbReference>
<evidence type="ECO:0000259" key="9">
    <source>
        <dbReference type="PROSITE" id="PS50929"/>
    </source>
</evidence>
<dbReference type="PROSITE" id="PS50893">
    <property type="entry name" value="ABC_TRANSPORTER_2"/>
    <property type="match status" value="1"/>
</dbReference>
<evidence type="ECO:0000256" key="6">
    <source>
        <dbReference type="ARBA" id="ARBA00023136"/>
    </source>
</evidence>
<keyword evidence="6 7" id="KW-0472">Membrane</keyword>
<feature type="domain" description="ABC transporter" evidence="8">
    <location>
        <begin position="340"/>
        <end position="572"/>
    </location>
</feature>